<feature type="coiled-coil region" evidence="1">
    <location>
        <begin position="172"/>
        <end position="229"/>
    </location>
</feature>
<dbReference type="OrthoDB" id="2437506at2"/>
<sequence>MKFKTKVVAGALVVGMAVSGGFAFASVDAGAKLQSWYNAQFNNTVAEDTNEVIAFATEKAGEAETHYNNSKQSAEILINREGRKVTSESKGEVNTALNAHMDSLNDKRAEISSNMEKQFDNLYNAGASALNTIVEEGKGLIDTDYGKFADEKGQSAIDTLNTELDSHGASAKEKLEDKIESAKNSLQTQLDRESRILMSEAKALMNEKLQEVKQYINELKDELVKEQKELIENAGTNKVNEVKGNLDSLVNDIVDGE</sequence>
<proteinExistence type="predicted"/>
<organism evidence="3 4">
    <name type="scientific">Ornithinibacillus halophilus</name>
    <dbReference type="NCBI Taxonomy" id="930117"/>
    <lineage>
        <taxon>Bacteria</taxon>
        <taxon>Bacillati</taxon>
        <taxon>Bacillota</taxon>
        <taxon>Bacilli</taxon>
        <taxon>Bacillales</taxon>
        <taxon>Bacillaceae</taxon>
        <taxon>Ornithinibacillus</taxon>
    </lineage>
</organism>
<dbReference type="Proteomes" id="UP000183988">
    <property type="component" value="Unassembled WGS sequence"/>
</dbReference>
<evidence type="ECO:0000313" key="3">
    <source>
        <dbReference type="EMBL" id="SHG16673.1"/>
    </source>
</evidence>
<dbReference type="EMBL" id="FQVW01000018">
    <property type="protein sequence ID" value="SHG16673.1"/>
    <property type="molecule type" value="Genomic_DNA"/>
</dbReference>
<dbReference type="SUPFAM" id="SSF58113">
    <property type="entry name" value="Apolipoprotein A-I"/>
    <property type="match status" value="1"/>
</dbReference>
<protein>
    <submittedName>
        <fullName evidence="3">Uncharacterized protein</fullName>
    </submittedName>
</protein>
<feature type="chain" id="PRO_5012319022" evidence="2">
    <location>
        <begin position="26"/>
        <end position="257"/>
    </location>
</feature>
<dbReference type="STRING" id="930117.SAMN05216225_101829"/>
<keyword evidence="2" id="KW-0732">Signal</keyword>
<name>A0A1M5HL42_9BACI</name>
<evidence type="ECO:0000256" key="1">
    <source>
        <dbReference type="SAM" id="Coils"/>
    </source>
</evidence>
<reference evidence="3 4" key="1">
    <citation type="submission" date="2016-11" db="EMBL/GenBank/DDBJ databases">
        <authorList>
            <person name="Jaros S."/>
            <person name="Januszkiewicz K."/>
            <person name="Wedrychowicz H."/>
        </authorList>
    </citation>
    <scope>NUCLEOTIDE SEQUENCE [LARGE SCALE GENOMIC DNA]</scope>
    <source>
        <strain evidence="3 4">IBRC-M 10683</strain>
    </source>
</reference>
<gene>
    <name evidence="3" type="ORF">SAMN05216225_101829</name>
</gene>
<evidence type="ECO:0000256" key="2">
    <source>
        <dbReference type="SAM" id="SignalP"/>
    </source>
</evidence>
<feature type="signal peptide" evidence="2">
    <location>
        <begin position="1"/>
        <end position="25"/>
    </location>
</feature>
<keyword evidence="1" id="KW-0175">Coiled coil</keyword>
<dbReference type="RefSeq" id="WP_072890208.1">
    <property type="nucleotide sequence ID" value="NZ_FQVW01000018.1"/>
</dbReference>
<dbReference type="AlphaFoldDB" id="A0A1M5HL42"/>
<keyword evidence="4" id="KW-1185">Reference proteome</keyword>
<evidence type="ECO:0000313" key="4">
    <source>
        <dbReference type="Proteomes" id="UP000183988"/>
    </source>
</evidence>
<accession>A0A1M5HL42</accession>